<dbReference type="OrthoDB" id="9810432at2"/>
<evidence type="ECO:0000313" key="1">
    <source>
        <dbReference type="EMBL" id="KPH85239.1"/>
    </source>
</evidence>
<comment type="caution">
    <text evidence="1">The sequence shown here is derived from an EMBL/GenBank/DDBJ whole genome shotgun (WGS) entry which is preliminary data.</text>
</comment>
<dbReference type="EMBL" id="JUFX02000251">
    <property type="protein sequence ID" value="KPH85239.1"/>
    <property type="molecule type" value="Genomic_DNA"/>
</dbReference>
<sequence>MNHASREVMTHLELTWLEKRIEQWLRFGHALETQPIDRYRRRLCFAPGAVFALLRWTQAECGAAACCIDIVRAPHVGEPRERLPFVPTGAERLLHRSGWMQVRTVLAVIDALERRRINPVHVCPSYWQQLANGLQEGGIVPSYTSARHEAWLCGRTVP</sequence>
<evidence type="ECO:0000313" key="2">
    <source>
        <dbReference type="Proteomes" id="UP000031553"/>
    </source>
</evidence>
<evidence type="ECO:0008006" key="3">
    <source>
        <dbReference type="Google" id="ProtNLM"/>
    </source>
</evidence>
<gene>
    <name evidence="1" type="ORF">GLUCOINTEAF2_0203496</name>
</gene>
<dbReference type="Pfam" id="PF11000">
    <property type="entry name" value="DUF2840"/>
    <property type="match status" value="1"/>
</dbReference>
<organism evidence="1 2">
    <name type="scientific">Komagataeibacter intermedius AF2</name>
    <dbReference type="NCBI Taxonomy" id="1458464"/>
    <lineage>
        <taxon>Bacteria</taxon>
        <taxon>Pseudomonadati</taxon>
        <taxon>Pseudomonadota</taxon>
        <taxon>Alphaproteobacteria</taxon>
        <taxon>Acetobacterales</taxon>
        <taxon>Acetobacteraceae</taxon>
        <taxon>Komagataeibacter</taxon>
    </lineage>
</organism>
<name>A0A0N1F7L7_9PROT</name>
<accession>A0A0N1F7L7</accession>
<protein>
    <recommendedName>
        <fullName evidence="3">Glycosidase</fullName>
    </recommendedName>
</protein>
<dbReference type="Proteomes" id="UP000031553">
    <property type="component" value="Unassembled WGS sequence"/>
</dbReference>
<dbReference type="AlphaFoldDB" id="A0A0N1F7L7"/>
<dbReference type="RefSeq" id="WP_039736902.1">
    <property type="nucleotide sequence ID" value="NZ_JUFX02000251.1"/>
</dbReference>
<reference evidence="1 2" key="1">
    <citation type="submission" date="2015-07" db="EMBL/GenBank/DDBJ databases">
        <title>Draft Genome Sequence of Komagataeibacter intermedius Strain AF2, Isolated from Kombucha Tea.</title>
        <authorList>
            <person name="Santos R.A."/>
            <person name="Berretta A.A."/>
            <person name="Barud H.S."/>
            <person name="Ribeiro S.J."/>
            <person name="Gonzalez-Garcia L.N."/>
            <person name="Zucchi T.D."/>
            <person name="Goldman G.H."/>
            <person name="Riano-Pachon D.M."/>
        </authorList>
    </citation>
    <scope>NUCLEOTIDE SEQUENCE [LARGE SCALE GENOMIC DNA]</scope>
    <source>
        <strain evidence="1 2">AF2</strain>
    </source>
</reference>
<proteinExistence type="predicted"/>
<dbReference type="InterPro" id="IPR021263">
    <property type="entry name" value="DUF2840"/>
</dbReference>